<reference evidence="1 2" key="1">
    <citation type="submission" date="2019-07" db="EMBL/GenBank/DDBJ databases">
        <title>Ln-dependent methylotrophs.</title>
        <authorList>
            <person name="Tani A."/>
        </authorList>
    </citation>
    <scope>NUCLEOTIDE SEQUENCE [LARGE SCALE GENOMIC DNA]</scope>
    <source>
        <strain evidence="1 2">SM12</strain>
    </source>
</reference>
<evidence type="ECO:0000313" key="2">
    <source>
        <dbReference type="Proteomes" id="UP000316801"/>
    </source>
</evidence>
<name>A0A549TCZ9_9HYPH</name>
<protein>
    <submittedName>
        <fullName evidence="1">Uncharacterized protein</fullName>
    </submittedName>
</protein>
<comment type="caution">
    <text evidence="1">The sequence shown here is derived from an EMBL/GenBank/DDBJ whole genome shotgun (WGS) entry which is preliminary data.</text>
</comment>
<accession>A0A549TCZ9</accession>
<keyword evidence="2" id="KW-1185">Reference proteome</keyword>
<sequence>MTDNQQDLSVIVRALSQHQRGCLEAVDHFKFQKMTARGGWAVGAQRYTLETIRVLRRHGLLIVHGGRLQLTQSGKLALDRIREKQP</sequence>
<dbReference type="RefSeq" id="WP_143124662.1">
    <property type="nucleotide sequence ID" value="NZ_VJMG01000017.1"/>
</dbReference>
<gene>
    <name evidence="1" type="ORF">FNA46_07930</name>
</gene>
<evidence type="ECO:0000313" key="1">
    <source>
        <dbReference type="EMBL" id="TRL39855.1"/>
    </source>
</evidence>
<proteinExistence type="predicted"/>
<organism evidence="1 2">
    <name type="scientific">Rhizobium straminoryzae</name>
    <dbReference type="NCBI Taxonomy" id="1387186"/>
    <lineage>
        <taxon>Bacteria</taxon>
        <taxon>Pseudomonadati</taxon>
        <taxon>Pseudomonadota</taxon>
        <taxon>Alphaproteobacteria</taxon>
        <taxon>Hyphomicrobiales</taxon>
        <taxon>Rhizobiaceae</taxon>
        <taxon>Rhizobium/Agrobacterium group</taxon>
        <taxon>Rhizobium</taxon>
    </lineage>
</organism>
<dbReference type="AlphaFoldDB" id="A0A549TCZ9"/>
<dbReference type="Proteomes" id="UP000316801">
    <property type="component" value="Unassembled WGS sequence"/>
</dbReference>
<dbReference type="EMBL" id="VJMG01000017">
    <property type="protein sequence ID" value="TRL39855.1"/>
    <property type="molecule type" value="Genomic_DNA"/>
</dbReference>